<sequence>MTGLIFGTIVAAWAAVLVPMWLRRHDERNEARSVERFSSAMRVLSRRGPATSGPAAPGRRAVVMPARPRVADVHVTGPSRERRPIVPLRTVRTATTTAPTAGRSTRVTSQPRPARRSAPLAPVVAALGRLRPRAPRSTAPVSLVVRRRRTLVGLAALLLVVTVAWLLGPAPVWLPVLALLALVGYVVHLRAQARVSSEAARRRAAVEQRTAARAARRSSTDRVRRARAAGIPVPEAVDEATLDEMLDDGWDPREVPLPTYVAKSAAPRLPDADVAAFWGDPARDDESPLPVGSPAPAPAPVDEADEALDDELGAILERRRVVGE</sequence>
<keyword evidence="4" id="KW-1185">Reference proteome</keyword>
<feature type="transmembrane region" description="Helical" evidence="2">
    <location>
        <begin position="173"/>
        <end position="193"/>
    </location>
</feature>
<accession>A0A420XL03</accession>
<name>A0A420XL03_9ACTN</name>
<feature type="transmembrane region" description="Helical" evidence="2">
    <location>
        <begin position="6"/>
        <end position="22"/>
    </location>
</feature>
<dbReference type="InParanoid" id="A0A420XL03"/>
<keyword evidence="2" id="KW-1133">Transmembrane helix</keyword>
<proteinExistence type="predicted"/>
<dbReference type="OrthoDB" id="3218604at2"/>
<evidence type="ECO:0000313" key="3">
    <source>
        <dbReference type="EMBL" id="RKS68588.1"/>
    </source>
</evidence>
<feature type="compositionally biased region" description="Low complexity" evidence="1">
    <location>
        <begin position="96"/>
        <end position="106"/>
    </location>
</feature>
<evidence type="ECO:0000313" key="4">
    <source>
        <dbReference type="Proteomes" id="UP000281955"/>
    </source>
</evidence>
<dbReference type="NCBIfam" id="NF045516">
    <property type="entry name" value="GlpR"/>
    <property type="match status" value="1"/>
</dbReference>
<feature type="transmembrane region" description="Helical" evidence="2">
    <location>
        <begin position="150"/>
        <end position="167"/>
    </location>
</feature>
<dbReference type="AlphaFoldDB" id="A0A420XL03"/>
<reference evidence="3 4" key="1">
    <citation type="submission" date="2018-10" db="EMBL/GenBank/DDBJ databases">
        <title>Genomic Encyclopedia of Archaeal and Bacterial Type Strains, Phase II (KMG-II): from individual species to whole genera.</title>
        <authorList>
            <person name="Goeker M."/>
        </authorList>
    </citation>
    <scope>NUCLEOTIDE SEQUENCE [LARGE SCALE GENOMIC DNA]</scope>
    <source>
        <strain evidence="3 4">RP-AC37</strain>
    </source>
</reference>
<keyword evidence="2" id="KW-0472">Membrane</keyword>
<keyword evidence="2" id="KW-0812">Transmembrane</keyword>
<evidence type="ECO:0000256" key="2">
    <source>
        <dbReference type="SAM" id="Phobius"/>
    </source>
</evidence>
<gene>
    <name evidence="3" type="ORF">CLV35_3716</name>
</gene>
<dbReference type="RefSeq" id="WP_121194953.1">
    <property type="nucleotide sequence ID" value="NZ_RBWV01000016.1"/>
</dbReference>
<comment type="caution">
    <text evidence="3">The sequence shown here is derived from an EMBL/GenBank/DDBJ whole genome shotgun (WGS) entry which is preliminary data.</text>
</comment>
<evidence type="ECO:0000256" key="1">
    <source>
        <dbReference type="SAM" id="MobiDB-lite"/>
    </source>
</evidence>
<organism evidence="3 4">
    <name type="scientific">Motilibacter peucedani</name>
    <dbReference type="NCBI Taxonomy" id="598650"/>
    <lineage>
        <taxon>Bacteria</taxon>
        <taxon>Bacillati</taxon>
        <taxon>Actinomycetota</taxon>
        <taxon>Actinomycetes</taxon>
        <taxon>Motilibacterales</taxon>
        <taxon>Motilibacteraceae</taxon>
        <taxon>Motilibacter</taxon>
    </lineage>
</organism>
<dbReference type="Proteomes" id="UP000281955">
    <property type="component" value="Unassembled WGS sequence"/>
</dbReference>
<dbReference type="InterPro" id="IPR053779">
    <property type="entry name" value="GlpR"/>
</dbReference>
<feature type="region of interest" description="Disordered" evidence="1">
    <location>
        <begin position="277"/>
        <end position="307"/>
    </location>
</feature>
<feature type="region of interest" description="Disordered" evidence="1">
    <location>
        <begin position="96"/>
        <end position="118"/>
    </location>
</feature>
<protein>
    <submittedName>
        <fullName evidence="3">Uncharacterized protein</fullName>
    </submittedName>
</protein>
<dbReference type="EMBL" id="RBWV01000016">
    <property type="protein sequence ID" value="RKS68588.1"/>
    <property type="molecule type" value="Genomic_DNA"/>
</dbReference>